<gene>
    <name evidence="26" type="ORF">GEV33_006526</name>
</gene>
<evidence type="ECO:0000256" key="3">
    <source>
        <dbReference type="ARBA" id="ARBA00004123"/>
    </source>
</evidence>
<dbReference type="Gene3D" id="1.10.20.130">
    <property type="match status" value="1"/>
</dbReference>
<dbReference type="Pfam" id="PF21728">
    <property type="entry name" value="PADR1_N"/>
    <property type="match status" value="1"/>
</dbReference>
<feature type="compositionally biased region" description="Polar residues" evidence="20">
    <location>
        <begin position="967"/>
        <end position="979"/>
    </location>
</feature>
<comment type="caution">
    <text evidence="26">The sequence shown here is derived from an EMBL/GenBank/DDBJ whole genome shotgun (WGS) entry which is preliminary data.</text>
</comment>
<dbReference type="InterPro" id="IPR050800">
    <property type="entry name" value="ARTD/PARP"/>
</dbReference>
<dbReference type="SMART" id="SM01336">
    <property type="entry name" value="zf-PARP"/>
    <property type="match status" value="1"/>
</dbReference>
<evidence type="ECO:0000259" key="24">
    <source>
        <dbReference type="PROSITE" id="PS51060"/>
    </source>
</evidence>
<dbReference type="InterPro" id="IPR036420">
    <property type="entry name" value="BRCT_dom_sf"/>
</dbReference>
<dbReference type="PROSITE" id="PS50064">
    <property type="entry name" value="ZF_PARP_2"/>
    <property type="match status" value="1"/>
</dbReference>
<feature type="region of interest" description="Disordered" evidence="20">
    <location>
        <begin position="955"/>
        <end position="979"/>
    </location>
</feature>
<comment type="catalytic activity">
    <reaction evidence="19">
        <text>NAD(+) + (ADP-D-ribosyl)n-acceptor = nicotinamide + (ADP-D-ribosyl)n+1-acceptor + H(+).</text>
        <dbReference type="EC" id="2.4.2.30"/>
    </reaction>
</comment>
<evidence type="ECO:0000313" key="26">
    <source>
        <dbReference type="EMBL" id="KAH0816262.1"/>
    </source>
</evidence>
<evidence type="ECO:0000259" key="22">
    <source>
        <dbReference type="PROSITE" id="PS50064"/>
    </source>
</evidence>
<dbReference type="FunFam" id="3.40.50.10190:FF:000051">
    <property type="entry name" value="Poly [ADP-ribose] polymerase"/>
    <property type="match status" value="1"/>
</dbReference>
<dbReference type="GO" id="GO:0070212">
    <property type="term" value="P:protein poly-ADP-ribosylation"/>
    <property type="evidence" value="ECO:0007669"/>
    <property type="project" value="TreeGrafter"/>
</dbReference>
<feature type="domain" description="FHA" evidence="21">
    <location>
        <begin position="364"/>
        <end position="420"/>
    </location>
</feature>
<dbReference type="Gene3D" id="2.20.25.630">
    <property type="match status" value="1"/>
</dbReference>
<dbReference type="InterPro" id="IPR008893">
    <property type="entry name" value="WGR_domain"/>
</dbReference>
<evidence type="ECO:0000313" key="27">
    <source>
        <dbReference type="Proteomes" id="UP000719412"/>
    </source>
</evidence>
<dbReference type="InterPro" id="IPR025999">
    <property type="entry name" value="MCRS_N"/>
</dbReference>
<feature type="region of interest" description="Disordered" evidence="20">
    <location>
        <begin position="65"/>
        <end position="131"/>
    </location>
</feature>
<dbReference type="EMBL" id="JABDTM020021806">
    <property type="protein sequence ID" value="KAH0816262.1"/>
    <property type="molecule type" value="Genomic_DNA"/>
</dbReference>
<evidence type="ECO:0000259" key="21">
    <source>
        <dbReference type="PROSITE" id="PS50006"/>
    </source>
</evidence>
<dbReference type="PROSITE" id="PS51977">
    <property type="entry name" value="WGR"/>
    <property type="match status" value="1"/>
</dbReference>
<dbReference type="GO" id="GO:1990404">
    <property type="term" value="F:NAD+-protein mono-ADP-ribosyltransferase activity"/>
    <property type="evidence" value="ECO:0007669"/>
    <property type="project" value="TreeGrafter"/>
</dbReference>
<dbReference type="InterPro" id="IPR049296">
    <property type="entry name" value="PARP1-like_PADR1_N"/>
</dbReference>
<dbReference type="EC" id="2.4.2.30" evidence="5"/>
<keyword evidence="15" id="KW-0238">DNA-binding</keyword>
<dbReference type="Pfam" id="PF00533">
    <property type="entry name" value="BRCT"/>
    <property type="match status" value="1"/>
</dbReference>
<dbReference type="SMART" id="SM01335">
    <property type="entry name" value="PADR1"/>
    <property type="match status" value="1"/>
</dbReference>
<proteinExistence type="inferred from homology"/>
<keyword evidence="14" id="KW-0520">NAD</keyword>
<dbReference type="InterPro" id="IPR008984">
    <property type="entry name" value="SMAD_FHA_dom_sf"/>
</dbReference>
<evidence type="ECO:0000256" key="7">
    <source>
        <dbReference type="ARBA" id="ARBA00022676"/>
    </source>
</evidence>
<dbReference type="InterPro" id="IPR036957">
    <property type="entry name" value="Znf_PARP_sf"/>
</dbReference>
<accession>A0A8J6LD88</accession>
<dbReference type="Pfam" id="PF05406">
    <property type="entry name" value="WGR"/>
    <property type="match status" value="1"/>
</dbReference>
<feature type="domain" description="BRCT" evidence="23">
    <location>
        <begin position="857"/>
        <end position="934"/>
    </location>
</feature>
<dbReference type="AlphaFoldDB" id="A0A8J6LD88"/>
<dbReference type="CDD" id="cd22687">
    <property type="entry name" value="FHA_MCRS1"/>
    <property type="match status" value="1"/>
</dbReference>
<dbReference type="SUPFAM" id="SSF57716">
    <property type="entry name" value="Glucocorticoid receptor-like (DNA-binding domain)"/>
    <property type="match status" value="1"/>
</dbReference>
<dbReference type="PROSITE" id="PS51060">
    <property type="entry name" value="PARP_ALPHA_HD"/>
    <property type="match status" value="1"/>
</dbReference>
<dbReference type="SUPFAM" id="SSF47587">
    <property type="entry name" value="Domain of poly(ADP-ribose) polymerase"/>
    <property type="match status" value="1"/>
</dbReference>
<reference evidence="26" key="1">
    <citation type="journal article" date="2020" name="J Insects Food Feed">
        <title>The yellow mealworm (Tenebrio molitor) genome: a resource for the emerging insects as food and feed industry.</title>
        <authorList>
            <person name="Eriksson T."/>
            <person name="Andere A."/>
            <person name="Kelstrup H."/>
            <person name="Emery V."/>
            <person name="Picard C."/>
        </authorList>
    </citation>
    <scope>NUCLEOTIDE SEQUENCE</scope>
    <source>
        <strain evidence="26">Stoneville</strain>
        <tissue evidence="26">Whole head</tissue>
    </source>
</reference>
<dbReference type="Pfam" id="PF13325">
    <property type="entry name" value="MCRS_N"/>
    <property type="match status" value="1"/>
</dbReference>
<feature type="compositionally biased region" description="Polar residues" evidence="20">
    <location>
        <begin position="66"/>
        <end position="79"/>
    </location>
</feature>
<comment type="catalytic activity">
    <reaction evidence="2">
        <text>L-glutamyl-[protein] + NAD(+) = 5-O-(ADP-D-ribosyl)-L-glutamyl-[protein] + nicotinamide</text>
        <dbReference type="Rhea" id="RHEA:58224"/>
        <dbReference type="Rhea" id="RHEA-COMP:10208"/>
        <dbReference type="Rhea" id="RHEA-COMP:15089"/>
        <dbReference type="ChEBI" id="CHEBI:17154"/>
        <dbReference type="ChEBI" id="CHEBI:29973"/>
        <dbReference type="ChEBI" id="CHEBI:57540"/>
        <dbReference type="ChEBI" id="CHEBI:142540"/>
    </reaction>
</comment>
<dbReference type="PROSITE" id="PS50006">
    <property type="entry name" value="FHA_DOMAIN"/>
    <property type="match status" value="1"/>
</dbReference>
<dbReference type="Gene3D" id="3.30.1740.10">
    <property type="entry name" value="Zinc finger, PARP-type"/>
    <property type="match status" value="1"/>
</dbReference>
<organism evidence="26 27">
    <name type="scientific">Tenebrio molitor</name>
    <name type="common">Yellow mealworm beetle</name>
    <dbReference type="NCBI Taxonomy" id="7067"/>
    <lineage>
        <taxon>Eukaryota</taxon>
        <taxon>Metazoa</taxon>
        <taxon>Ecdysozoa</taxon>
        <taxon>Arthropoda</taxon>
        <taxon>Hexapoda</taxon>
        <taxon>Insecta</taxon>
        <taxon>Pterygota</taxon>
        <taxon>Neoptera</taxon>
        <taxon>Endopterygota</taxon>
        <taxon>Coleoptera</taxon>
        <taxon>Polyphaga</taxon>
        <taxon>Cucujiformia</taxon>
        <taxon>Tenebrionidae</taxon>
        <taxon>Tenebrio</taxon>
    </lineage>
</organism>
<keyword evidence="17" id="KW-0131">Cell cycle</keyword>
<evidence type="ECO:0000256" key="10">
    <source>
        <dbReference type="ARBA" id="ARBA00022737"/>
    </source>
</evidence>
<dbReference type="Gene3D" id="2.60.200.20">
    <property type="match status" value="1"/>
</dbReference>
<evidence type="ECO:0000256" key="20">
    <source>
        <dbReference type="SAM" id="MobiDB-lite"/>
    </source>
</evidence>
<dbReference type="GO" id="GO:0005694">
    <property type="term" value="C:chromosome"/>
    <property type="evidence" value="ECO:0007669"/>
    <property type="project" value="UniProtKB-SubCell"/>
</dbReference>
<reference evidence="26" key="2">
    <citation type="submission" date="2021-08" db="EMBL/GenBank/DDBJ databases">
        <authorList>
            <person name="Eriksson T."/>
        </authorList>
    </citation>
    <scope>NUCLEOTIDE SEQUENCE</scope>
    <source>
        <strain evidence="26">Stoneville</strain>
        <tissue evidence="26">Whole head</tissue>
    </source>
</reference>
<dbReference type="SMART" id="SM00292">
    <property type="entry name" value="BRCT"/>
    <property type="match status" value="1"/>
</dbReference>
<feature type="domain" description="PARP-type" evidence="22">
    <location>
        <begin position="597"/>
        <end position="686"/>
    </location>
</feature>
<dbReference type="InterPro" id="IPR038650">
    <property type="entry name" value="PADR1_C_dom_sf"/>
</dbReference>
<comment type="catalytic activity">
    <reaction evidence="1">
        <text>L-aspartyl-[protein] + NAD(+) = 4-O-(ADP-D-ribosyl)-L-aspartyl-[protein] + nicotinamide</text>
        <dbReference type="Rhea" id="RHEA:54424"/>
        <dbReference type="Rhea" id="RHEA-COMP:9867"/>
        <dbReference type="Rhea" id="RHEA-COMP:13832"/>
        <dbReference type="ChEBI" id="CHEBI:17154"/>
        <dbReference type="ChEBI" id="CHEBI:29961"/>
        <dbReference type="ChEBI" id="CHEBI:57540"/>
        <dbReference type="ChEBI" id="CHEBI:138102"/>
    </reaction>
</comment>
<dbReference type="GO" id="GO:0003677">
    <property type="term" value="F:DNA binding"/>
    <property type="evidence" value="ECO:0007669"/>
    <property type="project" value="UniProtKB-KW"/>
</dbReference>
<dbReference type="GO" id="GO:0006302">
    <property type="term" value="P:double-strand break repair"/>
    <property type="evidence" value="ECO:0007669"/>
    <property type="project" value="TreeGrafter"/>
</dbReference>
<dbReference type="SMART" id="SM00240">
    <property type="entry name" value="FHA"/>
    <property type="match status" value="1"/>
</dbReference>
<dbReference type="InterPro" id="IPR004102">
    <property type="entry name" value="Poly(ADP-ribose)pol_reg_dom"/>
</dbReference>
<evidence type="ECO:0000256" key="12">
    <source>
        <dbReference type="ARBA" id="ARBA00022771"/>
    </source>
</evidence>
<dbReference type="PANTHER" id="PTHR10459">
    <property type="entry name" value="DNA LIGASE"/>
    <property type="match status" value="1"/>
</dbReference>
<keyword evidence="7" id="KW-0328">Glycosyltransferase</keyword>
<dbReference type="InterPro" id="IPR001510">
    <property type="entry name" value="Znf_PARP"/>
</dbReference>
<dbReference type="CDD" id="cd08001">
    <property type="entry name" value="WGR_PARP1_like"/>
    <property type="match status" value="1"/>
</dbReference>
<keyword evidence="8" id="KW-0808">Transferase</keyword>
<dbReference type="Pfam" id="PF02877">
    <property type="entry name" value="PARP_reg"/>
    <property type="match status" value="1"/>
</dbReference>
<dbReference type="GO" id="GO:0005730">
    <property type="term" value="C:nucleolus"/>
    <property type="evidence" value="ECO:0007669"/>
    <property type="project" value="TreeGrafter"/>
</dbReference>
<dbReference type="Pfam" id="PF08063">
    <property type="entry name" value="Zn_ribbon_PADR1"/>
    <property type="match status" value="1"/>
</dbReference>
<name>A0A8J6LD88_TENMO</name>
<dbReference type="SMART" id="SM00773">
    <property type="entry name" value="WGR"/>
    <property type="match status" value="1"/>
</dbReference>
<evidence type="ECO:0000256" key="19">
    <source>
        <dbReference type="ARBA" id="ARBA00033987"/>
    </source>
</evidence>
<keyword evidence="10" id="KW-0677">Repeat</keyword>
<evidence type="ECO:0000256" key="4">
    <source>
        <dbReference type="ARBA" id="ARBA00004286"/>
    </source>
</evidence>
<dbReference type="PANTHER" id="PTHR10459:SF112">
    <property type="entry name" value="POLY [ADP-RIBOSE] POLYMERASE 1"/>
    <property type="match status" value="1"/>
</dbReference>
<evidence type="ECO:0000256" key="11">
    <source>
        <dbReference type="ARBA" id="ARBA00022765"/>
    </source>
</evidence>
<dbReference type="InterPro" id="IPR000253">
    <property type="entry name" value="FHA_dom"/>
</dbReference>
<dbReference type="Gene3D" id="3.40.50.10190">
    <property type="entry name" value="BRCT domain"/>
    <property type="match status" value="1"/>
</dbReference>
<keyword evidence="13" id="KW-0862">Zinc</keyword>
<dbReference type="FunFam" id="3.30.1740.10:FF:000006">
    <property type="entry name" value="Poly [ADP-ribose] polymerase"/>
    <property type="match status" value="1"/>
</dbReference>
<feature type="compositionally biased region" description="Polar residues" evidence="20">
    <location>
        <begin position="1"/>
        <end position="15"/>
    </location>
</feature>
<feature type="region of interest" description="Disordered" evidence="20">
    <location>
        <begin position="1"/>
        <end position="45"/>
    </location>
</feature>
<sequence>MMESLQDSEMLQSPNEKSEMYGTLSQSHLIDSSDVTKRRSSNRSIKRKKFDDELVEYSLGLPGLNTIKSSRTRTQSHSDFSVASPSTPPVVNPPVVTHTPELKRKPASKTVTTSSRRNKKGRQQNQFATKDLGRWKPTDDLALIIGVQQTNDLRTVHLGTKFSCKFTVQELQQRWYALLYDQPVSRVAVSAMRNLHPDMIAAVQDKALWSQVEEQILNTVKSSTNPTIEVFAELLAQNPDVFYSGRTANALFRHWQTLKMYHLLPDQVLGPLPTSGRPIMTFNDAEDIIQDSELSDPPDDALDRELRLQQRKNIKQIRQLENEVGRWNVLVDSVTGICPGELDGQTLAVLRGRMVRYLMRSKEIIIGRCAKGYNVDIDLSLEGPAHKISRRQGTLRLRNTGEFYLSSEGRRPIFVDGRPITAGNKVRLYDNSVVEISCLRFIFSVNHDLIRTIHDSLRRYGYGNTYTQQETGKIRPQGGKRIDFCSGFLCLFHPPRPQGRRHTLRNSSRLRLFRPKLEEISHVYGYLNEVQMKVKCKQRPKSEDDIKHFESLRIEDQNKIREKLTHAASVIVPDKKGKGKKRDAAAIAAKKSALKDFKIEYSKSGRATCRGCEQKILKEEVRISKKDFETEVGRKYGGQDMWHHLSCFAKLRNELGYFESADQLPGFKTLNKEDQAQAKKELPAIKQEEVPEVKKAKTEIAISGFTEEESKLYTEQNKILFQFRDQLQKNLSKNELVVLLQTNNQVVPVGIDRILDQLADAMTFGVLLPCKVCNGGQLVFEKFGYKCRGDMTEWTKCNTLVREPERKKFKIPTEFSKEYPFLKKYKYVARTRVVKNAPPSTEVKKEEEENGQPKVTREAPPLYNMEFVILGKPDRGKDELKKQIVKLGGKVVTKISGTVMAVIASQDDVEKLGARMKTVQESRIDVVPEEFVDEAPQHSGKIPELVTKKSLCDWGSDPATRLPPEPSTSKSKSGSMYTRSLPSKVKLTLKGGTAVDPDSGLEDKAHVYTESGTKYTVVLSKTDIQTNKNSYYKLQLLESDKGKKYWVFRSWGRIGTTIGGNKLEKFDYLESAQDEFFEQYEEKTGNMWHSRDRFQKLPGRFYPIDIDYGSEEAQSMDITDAPSKLPVPVQELIRLIFDEKAMNKVMLEFELDTEKMPLGKLSKKQIQSAYSVLSELQRLVDESGPEARFIDASNRFYTFIPHSFGIDDPPVLKDTEVIKVGKF</sequence>
<feature type="domain" description="WGR" evidence="25">
    <location>
        <begin position="1004"/>
        <end position="1101"/>
    </location>
</feature>
<evidence type="ECO:0000256" key="15">
    <source>
        <dbReference type="ARBA" id="ARBA00023125"/>
    </source>
</evidence>
<dbReference type="InterPro" id="IPR012982">
    <property type="entry name" value="PARP1-like_PADR1_Zn_ribbon"/>
</dbReference>
<evidence type="ECO:0000256" key="6">
    <source>
        <dbReference type="ARBA" id="ARBA00022454"/>
    </source>
</evidence>
<keyword evidence="12" id="KW-0863">Zinc-finger</keyword>
<evidence type="ECO:0000256" key="18">
    <source>
        <dbReference type="ARBA" id="ARBA00024347"/>
    </source>
</evidence>
<evidence type="ECO:0000256" key="2">
    <source>
        <dbReference type="ARBA" id="ARBA00000459"/>
    </source>
</evidence>
<comment type="subcellular location">
    <subcellularLocation>
        <location evidence="4">Chromosome</location>
    </subcellularLocation>
    <subcellularLocation>
        <location evidence="3">Nucleus</location>
    </subcellularLocation>
</comment>
<dbReference type="SUPFAM" id="SSF49879">
    <property type="entry name" value="SMAD/FHA domain"/>
    <property type="match status" value="1"/>
</dbReference>
<dbReference type="InterPro" id="IPR001357">
    <property type="entry name" value="BRCT_dom"/>
</dbReference>
<keyword evidence="11" id="KW-0013">ADP-ribosylation</keyword>
<evidence type="ECO:0000256" key="9">
    <source>
        <dbReference type="ARBA" id="ARBA00022723"/>
    </source>
</evidence>
<dbReference type="Pfam" id="PF00498">
    <property type="entry name" value="FHA"/>
    <property type="match status" value="1"/>
</dbReference>
<evidence type="ECO:0000256" key="8">
    <source>
        <dbReference type="ARBA" id="ARBA00022679"/>
    </source>
</evidence>
<keyword evidence="9" id="KW-0479">Metal-binding</keyword>
<keyword evidence="16" id="KW-0539">Nucleus</keyword>
<feature type="domain" description="PARP alpha-helical" evidence="24">
    <location>
        <begin position="1122"/>
        <end position="1223"/>
    </location>
</feature>
<evidence type="ECO:0000256" key="16">
    <source>
        <dbReference type="ARBA" id="ARBA00023242"/>
    </source>
</evidence>
<dbReference type="InterPro" id="IPR036616">
    <property type="entry name" value="Poly(ADP-ribose)pol_reg_dom_sf"/>
</dbReference>
<keyword evidence="27" id="KW-1185">Reference proteome</keyword>
<dbReference type="GO" id="GO:0003950">
    <property type="term" value="F:NAD+ poly-ADP-ribosyltransferase activity"/>
    <property type="evidence" value="ECO:0007669"/>
    <property type="project" value="UniProtKB-EC"/>
</dbReference>
<dbReference type="SUPFAM" id="SSF142921">
    <property type="entry name" value="WGR domain-like"/>
    <property type="match status" value="1"/>
</dbReference>
<dbReference type="PROSITE" id="PS52007">
    <property type="entry name" value="PADR1"/>
    <property type="match status" value="1"/>
</dbReference>
<evidence type="ECO:0000259" key="23">
    <source>
        <dbReference type="PROSITE" id="PS50172"/>
    </source>
</evidence>
<dbReference type="GO" id="GO:0008270">
    <property type="term" value="F:zinc ion binding"/>
    <property type="evidence" value="ECO:0007669"/>
    <property type="project" value="UniProtKB-KW"/>
</dbReference>
<keyword evidence="6" id="KW-0158">Chromosome</keyword>
<dbReference type="SUPFAM" id="SSF52113">
    <property type="entry name" value="BRCT domain"/>
    <property type="match status" value="1"/>
</dbReference>
<evidence type="ECO:0000259" key="25">
    <source>
        <dbReference type="PROSITE" id="PS51977"/>
    </source>
</evidence>
<dbReference type="Pfam" id="PF00645">
    <property type="entry name" value="zf-PARP"/>
    <property type="match status" value="1"/>
</dbReference>
<protein>
    <recommendedName>
        <fullName evidence="5">NAD(+) ADP-ribosyltransferase</fullName>
        <ecNumber evidence="5">2.4.2.30</ecNumber>
    </recommendedName>
</protein>
<comment type="similarity">
    <text evidence="18">Belongs to the ARTD/PARP family.</text>
</comment>
<dbReference type="PROSITE" id="PS50172">
    <property type="entry name" value="BRCT"/>
    <property type="match status" value="1"/>
</dbReference>
<dbReference type="Gene3D" id="1.20.142.10">
    <property type="entry name" value="Poly(ADP-ribose) polymerase, regulatory domain"/>
    <property type="match status" value="1"/>
</dbReference>
<evidence type="ECO:0000256" key="5">
    <source>
        <dbReference type="ARBA" id="ARBA00012020"/>
    </source>
</evidence>
<dbReference type="Proteomes" id="UP000719412">
    <property type="component" value="Unassembled WGS sequence"/>
</dbReference>
<evidence type="ECO:0000256" key="13">
    <source>
        <dbReference type="ARBA" id="ARBA00022833"/>
    </source>
</evidence>
<evidence type="ECO:0000256" key="17">
    <source>
        <dbReference type="ARBA" id="ARBA00023306"/>
    </source>
</evidence>
<evidence type="ECO:0000256" key="1">
    <source>
        <dbReference type="ARBA" id="ARBA00000438"/>
    </source>
</evidence>
<evidence type="ECO:0000256" key="14">
    <source>
        <dbReference type="ARBA" id="ARBA00023027"/>
    </source>
</evidence>
<dbReference type="InterPro" id="IPR036930">
    <property type="entry name" value="WGR_dom_sf"/>
</dbReference>
<dbReference type="CDD" id="cd17747">
    <property type="entry name" value="BRCT_PARP1"/>
    <property type="match status" value="1"/>
</dbReference>